<keyword evidence="3" id="KW-1185">Reference proteome</keyword>
<reference evidence="2 3" key="1">
    <citation type="journal article" date="2018" name="Biotechnol. Biofuels">
        <title>Integrative visual omics of the white-rot fungus Polyporus brumalis exposes the biotechnological potential of its oxidative enzymes for delignifying raw plant biomass.</title>
        <authorList>
            <person name="Miyauchi S."/>
            <person name="Rancon A."/>
            <person name="Drula E."/>
            <person name="Hage H."/>
            <person name="Chaduli D."/>
            <person name="Favel A."/>
            <person name="Grisel S."/>
            <person name="Henrissat B."/>
            <person name="Herpoel-Gimbert I."/>
            <person name="Ruiz-Duenas F.J."/>
            <person name="Chevret D."/>
            <person name="Hainaut M."/>
            <person name="Lin J."/>
            <person name="Wang M."/>
            <person name="Pangilinan J."/>
            <person name="Lipzen A."/>
            <person name="Lesage-Meessen L."/>
            <person name="Navarro D."/>
            <person name="Riley R."/>
            <person name="Grigoriev I.V."/>
            <person name="Zhou S."/>
            <person name="Raouche S."/>
            <person name="Rosso M.N."/>
        </authorList>
    </citation>
    <scope>NUCLEOTIDE SEQUENCE [LARGE SCALE GENOMIC DNA]</scope>
    <source>
        <strain evidence="2 3">BRFM 1820</strain>
    </source>
</reference>
<dbReference type="Proteomes" id="UP000256964">
    <property type="component" value="Unassembled WGS sequence"/>
</dbReference>
<proteinExistence type="predicted"/>
<evidence type="ECO:0008006" key="4">
    <source>
        <dbReference type="Google" id="ProtNLM"/>
    </source>
</evidence>
<dbReference type="EMBL" id="KZ857434">
    <property type="protein sequence ID" value="RDX45721.1"/>
    <property type="molecule type" value="Genomic_DNA"/>
</dbReference>
<dbReference type="OrthoDB" id="2122982at2759"/>
<dbReference type="PROSITE" id="PS00018">
    <property type="entry name" value="EF_HAND_1"/>
    <property type="match status" value="1"/>
</dbReference>
<evidence type="ECO:0000313" key="3">
    <source>
        <dbReference type="Proteomes" id="UP000256964"/>
    </source>
</evidence>
<dbReference type="AlphaFoldDB" id="A0A371CZL0"/>
<evidence type="ECO:0000256" key="1">
    <source>
        <dbReference type="SAM" id="MobiDB-lite"/>
    </source>
</evidence>
<dbReference type="InterPro" id="IPR018247">
    <property type="entry name" value="EF_Hand_1_Ca_BS"/>
</dbReference>
<protein>
    <recommendedName>
        <fullName evidence="4">EF-hand domain-containing protein</fullName>
    </recommendedName>
</protein>
<sequence>MIRSLDTALATSLSLRLRPQQFSQATLSDRNDHHGLSLYRDTLNVIQTDFTRVQSYASPLQTALNIDAAKAIQQTITAIVDGIPSLLKMLDDVAQIHPFIKIAVGAFRVAVELDLKRKDNDKKVPLLFVEMRDMMSVLVQLREINRDQRARDDRRTIQDRLEKIVSKTRDDITDCASVCSAYSKAHTWKKVLTSSSWEDKFKGFVQVFTKRRDEFEFELSMYVGRAVNTANDMLATIDEKIDRLTRFFDACVTPEERHLKELVDANGGLVAVTSNEAILRKLYEDKTLAPLLVRSADRRAAGPFDPEKELEDLREDLKVDTETTIRRNFQQFERMFAIQQRELEEEMRRSMHREGDRIILSITSGPHDRIIDPDIHEIWKEMRWRGSVKARHFVLALRDYFREQFDDLKRRKANVTPTIATRHLSEEDEWTLEYICVTRLQPIIEAFDDDASGFITVTEVNTFTRARPSDWSLLHWLAYWAVGNQMVMSDYTEKIDTILAKMFSLKAHILPANRNSIELYLNIIWWLVALLTSAYRRSSKDASLMAKFEGYTKAEEERLRRNLEDARYDFDARDTLDIVRGPGTIEKHIFPLLYLLLSRHFEIMRLARTRILNVDEMYDAGNTMTRVFDLIGERHTNLKDLFKQQKLDPDQQFKIYGYEIFRSWNNEEEFISYKSLKEAHYLEVEYNDAVEAQNIDPVAILNHPMQSPEELFAKQEYIETEADVKSDPHVRAILGHWSGFYYNADRYPTAEMISLDIHVAPADPKQFQASGYASNGTSWDLAGGYTVDGESGKVTYAFTITYKVRFVMESLRGNLLPNGTTLSGSLAYGNNPQSFPFDFVLKRLSVEAMKFWPSPAELDANKPRALWKFACNAVRDGVARGSHSWEWLQQRWNNGKDYVRLRYKKDTTPLTAEEEKTLSECYRRNTPEEARMYQIFLDLRRRSVPVHFLIECDACGSRVRGGRVHTTIDLCDKPECCAQEIRTDVREDLVTPHLPSHDMFKVRTAIHPFREFGKAHREAMEALKIGRKIMEDVGEHPPSSAEPDSIAAPKTAADPPREPPSCAKCGEIVSQPCWYCIDCRDSNIESGGGIFICFACDTKHRGFTTGKHKATHGLVKVQPQDSTPSERAMIDARMTPMEGILKEMRDKFDQNLVFVDDNVEIGKTRRGSKIDERLGQLEGSMSAINSRLQRIEDLLLVLGQSFGVAAAHARGPPSP</sequence>
<accession>A0A371CZL0</accession>
<organism evidence="2 3">
    <name type="scientific">Lentinus brumalis</name>
    <dbReference type="NCBI Taxonomy" id="2498619"/>
    <lineage>
        <taxon>Eukaryota</taxon>
        <taxon>Fungi</taxon>
        <taxon>Dikarya</taxon>
        <taxon>Basidiomycota</taxon>
        <taxon>Agaricomycotina</taxon>
        <taxon>Agaricomycetes</taxon>
        <taxon>Polyporales</taxon>
        <taxon>Polyporaceae</taxon>
        <taxon>Lentinus</taxon>
    </lineage>
</organism>
<dbReference type="STRING" id="139420.A0A371CZL0"/>
<name>A0A371CZL0_9APHY</name>
<evidence type="ECO:0000313" key="2">
    <source>
        <dbReference type="EMBL" id="RDX45721.1"/>
    </source>
</evidence>
<feature type="region of interest" description="Disordered" evidence="1">
    <location>
        <begin position="1033"/>
        <end position="1059"/>
    </location>
</feature>
<gene>
    <name evidence="2" type="ORF">OH76DRAFT_1457485</name>
</gene>